<dbReference type="Proteomes" id="UP000095284">
    <property type="component" value="Unplaced"/>
</dbReference>
<feature type="transmembrane region" description="Helical" evidence="1">
    <location>
        <begin position="119"/>
        <end position="137"/>
    </location>
</feature>
<evidence type="ECO:0000256" key="1">
    <source>
        <dbReference type="SAM" id="Phobius"/>
    </source>
</evidence>
<dbReference type="WBParaSite" id="BXY_1151800.1">
    <property type="protein sequence ID" value="BXY_1151800.1"/>
    <property type="gene ID" value="BXY_1151800"/>
</dbReference>
<proteinExistence type="predicted"/>
<evidence type="ECO:0000313" key="4">
    <source>
        <dbReference type="Proteomes" id="UP000095284"/>
    </source>
</evidence>
<dbReference type="AlphaFoldDB" id="A0A1I7SEQ9"/>
<dbReference type="EMBL" id="CAJFCV020000006">
    <property type="protein sequence ID" value="CAG9128264.1"/>
    <property type="molecule type" value="Genomic_DNA"/>
</dbReference>
<organism evidence="4 6">
    <name type="scientific">Bursaphelenchus xylophilus</name>
    <name type="common">Pinewood nematode worm</name>
    <name type="synonym">Aphelenchoides xylophilus</name>
    <dbReference type="NCBI Taxonomy" id="6326"/>
    <lineage>
        <taxon>Eukaryota</taxon>
        <taxon>Metazoa</taxon>
        <taxon>Ecdysozoa</taxon>
        <taxon>Nematoda</taxon>
        <taxon>Chromadorea</taxon>
        <taxon>Rhabditida</taxon>
        <taxon>Tylenchina</taxon>
        <taxon>Tylenchomorpha</taxon>
        <taxon>Aphelenchoidea</taxon>
        <taxon>Aphelenchoididae</taxon>
        <taxon>Bursaphelenchus</taxon>
    </lineage>
</organism>
<feature type="transmembrane region" description="Helical" evidence="1">
    <location>
        <begin position="34"/>
        <end position="55"/>
    </location>
</feature>
<dbReference type="EMBL" id="CAJFDI010000006">
    <property type="protein sequence ID" value="CAD5233338.1"/>
    <property type="molecule type" value="Genomic_DNA"/>
</dbReference>
<gene>
    <name evidence="2" type="ORF">BXYJ_LOCUS13429</name>
</gene>
<protein>
    <submittedName>
        <fullName evidence="2">(pine wood nematode) hypothetical protein</fullName>
    </submittedName>
</protein>
<keyword evidence="5" id="KW-1185">Reference proteome</keyword>
<accession>A0A1I7SEQ9</accession>
<sequence>MIRWLLDDFGDADDLVRATSVAGIHPYILLYQCFVLEFAVEMQAMAWLSALIYLFGYTTNFIAVLVVTFLIFITMFVGVCLLYSHSLQLLRWYSIRIKLIYMVLFCWGFAGVLYFDTGIIDRIISIAMIIIAIMFALEDKALVQVIYFEMHRYVGI</sequence>
<reference evidence="6" key="1">
    <citation type="submission" date="2016-11" db="UniProtKB">
        <authorList>
            <consortium name="WormBaseParasite"/>
        </authorList>
    </citation>
    <scope>IDENTIFICATION</scope>
</reference>
<dbReference type="Proteomes" id="UP000582659">
    <property type="component" value="Unassembled WGS sequence"/>
</dbReference>
<keyword evidence="1" id="KW-1133">Transmembrane helix</keyword>
<feature type="transmembrane region" description="Helical" evidence="1">
    <location>
        <begin position="95"/>
        <end position="113"/>
    </location>
</feature>
<evidence type="ECO:0000313" key="2">
    <source>
        <dbReference type="EMBL" id="CAD5233338.1"/>
    </source>
</evidence>
<keyword evidence="1" id="KW-0812">Transmembrane</keyword>
<evidence type="ECO:0000313" key="3">
    <source>
        <dbReference type="EMBL" id="CAG9128264.1"/>
    </source>
</evidence>
<reference evidence="3" key="2">
    <citation type="submission" date="2020-08" db="EMBL/GenBank/DDBJ databases">
        <authorList>
            <person name="Kikuchi T."/>
        </authorList>
    </citation>
    <scope>NUCLEOTIDE SEQUENCE</scope>
    <source>
        <strain evidence="2">Ka4C1</strain>
    </source>
</reference>
<keyword evidence="1" id="KW-0472">Membrane</keyword>
<feature type="transmembrane region" description="Helical" evidence="1">
    <location>
        <begin position="61"/>
        <end position="83"/>
    </location>
</feature>
<name>A0A1I7SEQ9_BURXY</name>
<evidence type="ECO:0000313" key="6">
    <source>
        <dbReference type="WBParaSite" id="BXY_1151800.1"/>
    </source>
</evidence>
<dbReference type="Proteomes" id="UP000659654">
    <property type="component" value="Unassembled WGS sequence"/>
</dbReference>
<evidence type="ECO:0000313" key="5">
    <source>
        <dbReference type="Proteomes" id="UP000659654"/>
    </source>
</evidence>